<dbReference type="RefSeq" id="WP_084256579.1">
    <property type="nucleotide sequence ID" value="NZ_FWWV01000009.1"/>
</dbReference>
<gene>
    <name evidence="1" type="ORF">SAMN05660772_02104</name>
</gene>
<protein>
    <submittedName>
        <fullName evidence="1">p2 phage tail completion protein R (GpR)</fullName>
    </submittedName>
</protein>
<name>A0A1W1UMV3_9PAST</name>
<dbReference type="EMBL" id="FWWV01000009">
    <property type="protein sequence ID" value="SMB82426.1"/>
    <property type="molecule type" value="Genomic_DNA"/>
</dbReference>
<dbReference type="AlphaFoldDB" id="A0A1W1UMV3"/>
<keyword evidence="2" id="KW-1185">Reference proteome</keyword>
<reference evidence="2" key="1">
    <citation type="submission" date="2017-04" db="EMBL/GenBank/DDBJ databases">
        <authorList>
            <person name="Varghese N."/>
            <person name="Submissions S."/>
        </authorList>
    </citation>
    <scope>NUCLEOTIDE SEQUENCE [LARGE SCALE GENOMIC DNA]</scope>
    <source>
        <strain evidence="2">DSM 23072</strain>
    </source>
</reference>
<dbReference type="Pfam" id="PF06891">
    <property type="entry name" value="P2_Phage_GpR"/>
    <property type="match status" value="1"/>
</dbReference>
<dbReference type="InterPro" id="IPR009678">
    <property type="entry name" value="Phage_tail_completion_R"/>
</dbReference>
<proteinExistence type="predicted"/>
<organism evidence="1 2">
    <name type="scientific">Pasteurella testudinis DSM 23072</name>
    <dbReference type="NCBI Taxonomy" id="1122938"/>
    <lineage>
        <taxon>Bacteria</taxon>
        <taxon>Pseudomonadati</taxon>
        <taxon>Pseudomonadota</taxon>
        <taxon>Gammaproteobacteria</taxon>
        <taxon>Pasteurellales</taxon>
        <taxon>Pasteurellaceae</taxon>
        <taxon>Pasteurella</taxon>
    </lineage>
</organism>
<dbReference type="STRING" id="1122938.SAMN05660772_02104"/>
<accession>A0A1W1UMV3</accession>
<evidence type="ECO:0000313" key="2">
    <source>
        <dbReference type="Proteomes" id="UP000192408"/>
    </source>
</evidence>
<sequence length="155" mass="18051">MLKAELLRHAISQILPDFQQNPDKLLMFVEDGQIVGTGATSASFEYRYWLTVIVTDFVYPLDVLIVPIMDFVRRNQPDIVENPSRRENSIQFTTEQLNNDSVDVQIRIRLTESVRVQEKEGENIITHLSEPPLDEFADVTKWKLYIKNELVRESE</sequence>
<dbReference type="Proteomes" id="UP000192408">
    <property type="component" value="Unassembled WGS sequence"/>
</dbReference>
<evidence type="ECO:0000313" key="1">
    <source>
        <dbReference type="EMBL" id="SMB82426.1"/>
    </source>
</evidence>